<accession>A0A4V6QMA4</accession>
<evidence type="ECO:0000313" key="1">
    <source>
        <dbReference type="EMBL" id="TGL65955.1"/>
    </source>
</evidence>
<sequence>MYDVHNSFIVLQLPSPSDNFVSEIDRSRFYQSDLQLLISHERDVVESVNIRPIPSAMQAVGLSYSDGIGNNYSVISGCDNFYPFPVGKKNVRLQITFQKPLTQGYKDIKVNEVFESNLMKSESLFVSLDYGFEKLSFNKKPTPQNILTNRCK</sequence>
<evidence type="ECO:0000313" key="2">
    <source>
        <dbReference type="Proteomes" id="UP000297762"/>
    </source>
</evidence>
<protein>
    <submittedName>
        <fullName evidence="1">Uncharacterized protein</fullName>
    </submittedName>
</protein>
<keyword evidence="2" id="KW-1185">Reference proteome</keyword>
<dbReference type="Proteomes" id="UP000297762">
    <property type="component" value="Unassembled WGS sequence"/>
</dbReference>
<proteinExistence type="predicted"/>
<organism evidence="1 2">
    <name type="scientific">Leptospira sarikeiensis</name>
    <dbReference type="NCBI Taxonomy" id="2484943"/>
    <lineage>
        <taxon>Bacteria</taxon>
        <taxon>Pseudomonadati</taxon>
        <taxon>Spirochaetota</taxon>
        <taxon>Spirochaetia</taxon>
        <taxon>Leptospirales</taxon>
        <taxon>Leptospiraceae</taxon>
        <taxon>Leptospira</taxon>
    </lineage>
</organism>
<name>A0A4V6QMA4_9LEPT</name>
<dbReference type="EMBL" id="RQGF01000002">
    <property type="protein sequence ID" value="TGL65955.1"/>
    <property type="molecule type" value="Genomic_DNA"/>
</dbReference>
<dbReference type="AlphaFoldDB" id="A0A4V6QMA4"/>
<comment type="caution">
    <text evidence="1">The sequence shown here is derived from an EMBL/GenBank/DDBJ whole genome shotgun (WGS) entry which is preliminary data.</text>
</comment>
<reference evidence="1" key="1">
    <citation type="journal article" date="2019" name="PLoS Negl. Trop. Dis.">
        <title>Revisiting the worldwide diversity of Leptospira species in the environment.</title>
        <authorList>
            <person name="Vincent A.T."/>
            <person name="Schiettekatte O."/>
            <person name="Bourhy P."/>
            <person name="Veyrier F.J."/>
            <person name="Picardeau M."/>
        </authorList>
    </citation>
    <scope>NUCLEOTIDE SEQUENCE [LARGE SCALE GENOMIC DNA]</scope>
    <source>
        <strain evidence="1">201702455</strain>
    </source>
</reference>
<gene>
    <name evidence="1" type="ORF">EHQ64_00070</name>
</gene>